<feature type="region of interest" description="Disordered" evidence="1">
    <location>
        <begin position="95"/>
        <end position="142"/>
    </location>
</feature>
<reference evidence="2" key="1">
    <citation type="submission" date="2019-07" db="EMBL/GenBank/DDBJ databases">
        <title>Annotation for the trematode Paragonimus miyazaki's.</title>
        <authorList>
            <person name="Choi Y.-J."/>
        </authorList>
    </citation>
    <scope>NUCLEOTIDE SEQUENCE</scope>
    <source>
        <strain evidence="2">Japan</strain>
    </source>
</reference>
<evidence type="ECO:0000313" key="2">
    <source>
        <dbReference type="EMBL" id="KAF7258421.1"/>
    </source>
</evidence>
<organism evidence="2 3">
    <name type="scientific">Paragonimus skrjabini miyazakii</name>
    <dbReference type="NCBI Taxonomy" id="59628"/>
    <lineage>
        <taxon>Eukaryota</taxon>
        <taxon>Metazoa</taxon>
        <taxon>Spiralia</taxon>
        <taxon>Lophotrochozoa</taxon>
        <taxon>Platyhelminthes</taxon>
        <taxon>Trematoda</taxon>
        <taxon>Digenea</taxon>
        <taxon>Plagiorchiida</taxon>
        <taxon>Troglotremata</taxon>
        <taxon>Troglotrematidae</taxon>
        <taxon>Paragonimus</taxon>
    </lineage>
</organism>
<comment type="caution">
    <text evidence="2">The sequence shown here is derived from an EMBL/GenBank/DDBJ whole genome shotgun (WGS) entry which is preliminary data.</text>
</comment>
<evidence type="ECO:0000313" key="3">
    <source>
        <dbReference type="Proteomes" id="UP000822476"/>
    </source>
</evidence>
<dbReference type="EMBL" id="JTDE01001730">
    <property type="protein sequence ID" value="KAF7258421.1"/>
    <property type="molecule type" value="Genomic_DNA"/>
</dbReference>
<proteinExistence type="predicted"/>
<evidence type="ECO:0000256" key="1">
    <source>
        <dbReference type="SAM" id="MobiDB-lite"/>
    </source>
</evidence>
<dbReference type="Proteomes" id="UP000822476">
    <property type="component" value="Unassembled WGS sequence"/>
</dbReference>
<keyword evidence="3" id="KW-1185">Reference proteome</keyword>
<gene>
    <name evidence="2" type="ORF">EG68_04197</name>
</gene>
<dbReference type="AlphaFoldDB" id="A0A8S9YZQ9"/>
<accession>A0A8S9YZQ9</accession>
<feature type="region of interest" description="Disordered" evidence="1">
    <location>
        <begin position="70"/>
        <end position="89"/>
    </location>
</feature>
<feature type="compositionally biased region" description="Pro residues" evidence="1">
    <location>
        <begin position="125"/>
        <end position="134"/>
    </location>
</feature>
<protein>
    <submittedName>
        <fullName evidence="2">Uncharacterized protein</fullName>
    </submittedName>
</protein>
<name>A0A8S9YZQ9_9TREM</name>
<sequence length="173" mass="19221">MFAVVRFVEDNSVTVVSTAWFADEKTVRWPGSRNLSAYHKLLLAHEAIPPNTPQYSDSYIDARAVERETVEQSSDATSDCTKKAVSKPHLSTSSIGRVPLRYSSDDDCDHQEEKKGGSCHAPTMYPEPPPPHLPQPTMFHSPQRSPIAVLSTVRLPAFHDEPPILLPKEAAFQ</sequence>